<evidence type="ECO:0000313" key="2">
    <source>
        <dbReference type="Proteomes" id="UP000019772"/>
    </source>
</evidence>
<dbReference type="EMBL" id="CP004078">
    <property type="protein sequence ID" value="AHV98880.1"/>
    <property type="molecule type" value="Genomic_DNA"/>
</dbReference>
<gene>
    <name evidence="1" type="ORF">PSAB_19945</name>
</gene>
<dbReference type="PATRIC" id="fig|1268072.3.peg.4111"/>
<dbReference type="HOGENOM" id="CLU_3064315_0_0_9"/>
<name>X4ZR06_9BACL</name>
<reference evidence="1 2" key="1">
    <citation type="journal article" date="2014" name="PLoS Genet.">
        <title>Comparative Genomic Analysis of N2-Fixing and Non-N2-Fixing Paenibacillus spp.: Organization, Evolution and Expression of the Nitrogen Fixation Genes.</title>
        <authorList>
            <person name="Xie J.B."/>
            <person name="Du Z."/>
            <person name="Bai L."/>
            <person name="Tian C."/>
            <person name="Zhang Y."/>
            <person name="Xie J.Y."/>
            <person name="Wang T."/>
            <person name="Liu X."/>
            <person name="Chen X."/>
            <person name="Cheng Q."/>
            <person name="Chen S."/>
            <person name="Li J."/>
        </authorList>
    </citation>
    <scope>NUCLEOTIDE SEQUENCE [LARGE SCALE GENOMIC DNA]</scope>
    <source>
        <strain evidence="1 2">T27</strain>
    </source>
</reference>
<sequence length="53" mass="5783">MSQFHVTQTLKTEKAFIIKGILLEGQISKGMVIHVSLNNSLQVTGGINGDQEK</sequence>
<dbReference type="KEGG" id="psab:PSAB_19945"/>
<protein>
    <submittedName>
        <fullName evidence="1">Uncharacterized protein</fullName>
    </submittedName>
</protein>
<dbReference type="Proteomes" id="UP000019772">
    <property type="component" value="Chromosome"/>
</dbReference>
<dbReference type="AlphaFoldDB" id="X4ZR06"/>
<proteinExistence type="predicted"/>
<organism evidence="1 2">
    <name type="scientific">Paenibacillus sabinae T27</name>
    <dbReference type="NCBI Taxonomy" id="1268072"/>
    <lineage>
        <taxon>Bacteria</taxon>
        <taxon>Bacillati</taxon>
        <taxon>Bacillota</taxon>
        <taxon>Bacilli</taxon>
        <taxon>Bacillales</taxon>
        <taxon>Paenibacillaceae</taxon>
        <taxon>Paenibacillus</taxon>
    </lineage>
</organism>
<accession>X4ZR06</accession>
<evidence type="ECO:0000313" key="1">
    <source>
        <dbReference type="EMBL" id="AHV98880.1"/>
    </source>
</evidence>
<keyword evidence="2" id="KW-1185">Reference proteome</keyword>